<reference evidence="2 3" key="1">
    <citation type="submission" date="2014-07" db="EMBL/GenBank/DDBJ databases">
        <authorList>
            <person name="Sibley D."/>
            <person name="Venepally P."/>
            <person name="Karamycheva S."/>
            <person name="Hadjithomas M."/>
            <person name="Khan A."/>
            <person name="Brunk B."/>
            <person name="Roos D."/>
            <person name="Caler E."/>
            <person name="Lorenzi H."/>
        </authorList>
    </citation>
    <scope>NUCLEOTIDE SEQUENCE [LARGE SCALE GENOMIC DNA]</scope>
    <source>
        <strain evidence="2 3">FOU</strain>
    </source>
</reference>
<evidence type="ECO:0000313" key="3">
    <source>
        <dbReference type="Proteomes" id="UP000028838"/>
    </source>
</evidence>
<comment type="caution">
    <text evidence="2">The sequence shown here is derived from an EMBL/GenBank/DDBJ whole genome shotgun (WGS) entry which is preliminary data.</text>
</comment>
<organism evidence="2 3">
    <name type="scientific">Toxoplasma gondii FOU</name>
    <dbReference type="NCBI Taxonomy" id="943167"/>
    <lineage>
        <taxon>Eukaryota</taxon>
        <taxon>Sar</taxon>
        <taxon>Alveolata</taxon>
        <taxon>Apicomplexa</taxon>
        <taxon>Conoidasida</taxon>
        <taxon>Coccidia</taxon>
        <taxon>Eucoccidiorida</taxon>
        <taxon>Eimeriorina</taxon>
        <taxon>Sarcocystidae</taxon>
        <taxon>Toxoplasma</taxon>
    </lineage>
</organism>
<feature type="compositionally biased region" description="Basic and acidic residues" evidence="1">
    <location>
        <begin position="181"/>
        <end position="198"/>
    </location>
</feature>
<feature type="non-terminal residue" evidence="2">
    <location>
        <position position="1"/>
    </location>
</feature>
<gene>
    <name evidence="2" type="ORF">TGFOU_402480</name>
</gene>
<accession>A0A086LI43</accession>
<feature type="compositionally biased region" description="Basic and acidic residues" evidence="1">
    <location>
        <begin position="212"/>
        <end position="230"/>
    </location>
</feature>
<name>A0A086LI43_TOXGO</name>
<evidence type="ECO:0000313" key="2">
    <source>
        <dbReference type="EMBL" id="KFG56311.1"/>
    </source>
</evidence>
<dbReference type="AlphaFoldDB" id="A0A086LI43"/>
<feature type="compositionally biased region" description="Basic and acidic residues" evidence="1">
    <location>
        <begin position="246"/>
        <end position="255"/>
    </location>
</feature>
<evidence type="ECO:0000256" key="1">
    <source>
        <dbReference type="SAM" id="MobiDB-lite"/>
    </source>
</evidence>
<dbReference type="EMBL" id="AEYH02000039">
    <property type="protein sequence ID" value="KFG56311.1"/>
    <property type="molecule type" value="Genomic_DNA"/>
</dbReference>
<protein>
    <submittedName>
        <fullName evidence="2">Uncharacterized protein</fullName>
    </submittedName>
</protein>
<feature type="region of interest" description="Disordered" evidence="1">
    <location>
        <begin position="181"/>
        <end position="255"/>
    </location>
</feature>
<proteinExistence type="predicted"/>
<dbReference type="Proteomes" id="UP000028838">
    <property type="component" value="Unassembled WGS sequence"/>
</dbReference>
<sequence>IPNSPEHLSILLVSHTGRFAAFFRSLRASGKPSKCLRSSAWLSSRKRRSLSSLSGSTPARTLRLKSALGEFCLPPEVFIRASQDARHFCDSAEHSAEKLDQLCRIRGNLSFQFKSFQMVLKNCGAPPSSPSPAKTPAASPPPSPFLLAASFASLGSSALSPAVRPGIFSLLKASGEKSADRLVLEPRADDATQEKENGESSEEESTAQPPEGKQETAANRENEKSKETGKKKATKAPGGGGEAEEAPEKKNPREA</sequence>
<dbReference type="VEuPathDB" id="ToxoDB:TGFOU_402480"/>